<evidence type="ECO:0000313" key="2">
    <source>
        <dbReference type="Proteomes" id="UP000027265"/>
    </source>
</evidence>
<dbReference type="InParanoid" id="A0A067PCU2"/>
<dbReference type="AlphaFoldDB" id="A0A067PCU2"/>
<accession>A0A067PCU2</accession>
<dbReference type="Proteomes" id="UP000027265">
    <property type="component" value="Unassembled WGS sequence"/>
</dbReference>
<keyword evidence="2" id="KW-1185">Reference proteome</keyword>
<reference evidence="2" key="1">
    <citation type="journal article" date="2014" name="Proc. Natl. Acad. Sci. U.S.A.">
        <title>Extensive sampling of basidiomycete genomes demonstrates inadequacy of the white-rot/brown-rot paradigm for wood decay fungi.</title>
        <authorList>
            <person name="Riley R."/>
            <person name="Salamov A.A."/>
            <person name="Brown D.W."/>
            <person name="Nagy L.G."/>
            <person name="Floudas D."/>
            <person name="Held B.W."/>
            <person name="Levasseur A."/>
            <person name="Lombard V."/>
            <person name="Morin E."/>
            <person name="Otillar R."/>
            <person name="Lindquist E.A."/>
            <person name="Sun H."/>
            <person name="LaButti K.M."/>
            <person name="Schmutz J."/>
            <person name="Jabbour D."/>
            <person name="Luo H."/>
            <person name="Baker S.E."/>
            <person name="Pisabarro A.G."/>
            <person name="Walton J.D."/>
            <person name="Blanchette R.A."/>
            <person name="Henrissat B."/>
            <person name="Martin F."/>
            <person name="Cullen D."/>
            <person name="Hibbett D.S."/>
            <person name="Grigoriev I.V."/>
        </authorList>
    </citation>
    <scope>NUCLEOTIDE SEQUENCE [LARGE SCALE GENOMIC DNA]</scope>
    <source>
        <strain evidence="2">MUCL 33604</strain>
    </source>
</reference>
<dbReference type="HOGENOM" id="CLU_2320742_0_0_1"/>
<evidence type="ECO:0000313" key="1">
    <source>
        <dbReference type="EMBL" id="KDQ51655.1"/>
    </source>
</evidence>
<gene>
    <name evidence="1" type="ORF">JAAARDRAFT_73471</name>
</gene>
<name>A0A067PCU2_9AGAM</name>
<sequence>MWGSSSTRWWNRYQLSPADNSRLARFLSLKCPFAAISAGSTTRNTFEAHFSLRIERKAEDDDLFDHAAIPSPHNFHTTERVAIVATLIFIEAGYRAPEA</sequence>
<proteinExistence type="predicted"/>
<protein>
    <submittedName>
        <fullName evidence="1">Uncharacterized protein</fullName>
    </submittedName>
</protein>
<dbReference type="EMBL" id="KL197746">
    <property type="protein sequence ID" value="KDQ51655.1"/>
    <property type="molecule type" value="Genomic_DNA"/>
</dbReference>
<organism evidence="1 2">
    <name type="scientific">Jaapia argillacea MUCL 33604</name>
    <dbReference type="NCBI Taxonomy" id="933084"/>
    <lineage>
        <taxon>Eukaryota</taxon>
        <taxon>Fungi</taxon>
        <taxon>Dikarya</taxon>
        <taxon>Basidiomycota</taxon>
        <taxon>Agaricomycotina</taxon>
        <taxon>Agaricomycetes</taxon>
        <taxon>Agaricomycetidae</taxon>
        <taxon>Jaapiales</taxon>
        <taxon>Jaapiaceae</taxon>
        <taxon>Jaapia</taxon>
    </lineage>
</organism>